<dbReference type="AlphaFoldDB" id="A0A9J5W5H6"/>
<proteinExistence type="predicted"/>
<comment type="caution">
    <text evidence="1">The sequence shown here is derived from an EMBL/GenBank/DDBJ whole genome shotgun (WGS) entry which is preliminary data.</text>
</comment>
<reference evidence="1 2" key="1">
    <citation type="submission" date="2020-09" db="EMBL/GenBank/DDBJ databases">
        <title>De no assembly of potato wild relative species, Solanum commersonii.</title>
        <authorList>
            <person name="Cho K."/>
        </authorList>
    </citation>
    <scope>NUCLEOTIDE SEQUENCE [LARGE SCALE GENOMIC DNA]</scope>
    <source>
        <strain evidence="1">LZ3.2</strain>
        <tissue evidence="1">Leaf</tissue>
    </source>
</reference>
<dbReference type="EMBL" id="JACXVP010000012">
    <property type="protein sequence ID" value="KAG5570829.1"/>
    <property type="molecule type" value="Genomic_DNA"/>
</dbReference>
<sequence>MLKRHGKYYIDKMYMQTGGYNREGRVKITDLQLDRLAKGDVIELSICPLCQQVNEDLGPYPFNVHMLQKTRVKY</sequence>
<keyword evidence="2" id="KW-1185">Reference proteome</keyword>
<accession>A0A9J5W5H6</accession>
<protein>
    <submittedName>
        <fullName evidence="1">Uncharacterized protein</fullName>
    </submittedName>
</protein>
<evidence type="ECO:0000313" key="2">
    <source>
        <dbReference type="Proteomes" id="UP000824120"/>
    </source>
</evidence>
<name>A0A9J5W5H6_SOLCO</name>
<evidence type="ECO:0000313" key="1">
    <source>
        <dbReference type="EMBL" id="KAG5570829.1"/>
    </source>
</evidence>
<gene>
    <name evidence="1" type="ORF">H5410_060595</name>
</gene>
<organism evidence="1 2">
    <name type="scientific">Solanum commersonii</name>
    <name type="common">Commerson's wild potato</name>
    <name type="synonym">Commerson's nightshade</name>
    <dbReference type="NCBI Taxonomy" id="4109"/>
    <lineage>
        <taxon>Eukaryota</taxon>
        <taxon>Viridiplantae</taxon>
        <taxon>Streptophyta</taxon>
        <taxon>Embryophyta</taxon>
        <taxon>Tracheophyta</taxon>
        <taxon>Spermatophyta</taxon>
        <taxon>Magnoliopsida</taxon>
        <taxon>eudicotyledons</taxon>
        <taxon>Gunneridae</taxon>
        <taxon>Pentapetalae</taxon>
        <taxon>asterids</taxon>
        <taxon>lamiids</taxon>
        <taxon>Solanales</taxon>
        <taxon>Solanaceae</taxon>
        <taxon>Solanoideae</taxon>
        <taxon>Solaneae</taxon>
        <taxon>Solanum</taxon>
    </lineage>
</organism>
<dbReference type="Proteomes" id="UP000824120">
    <property type="component" value="Chromosome 12"/>
</dbReference>